<name>A0A552V091_9FLAO</name>
<dbReference type="AlphaFoldDB" id="A0A552V091"/>
<reference evidence="2 3" key="1">
    <citation type="submission" date="2019-07" db="EMBL/GenBank/DDBJ databases">
        <title>Flavobacterium sp. nov., isolated from glacier ice.</title>
        <authorList>
            <person name="Liu Q."/>
            <person name="Xin Y.-H."/>
        </authorList>
    </citation>
    <scope>NUCLEOTIDE SEQUENCE [LARGE SCALE GENOMIC DNA]</scope>
    <source>
        <strain evidence="2 3">ZT4R6</strain>
    </source>
</reference>
<organism evidence="2 3">
    <name type="scientific">Flavobacterium zepuense</name>
    <dbReference type="NCBI Taxonomy" id="2593302"/>
    <lineage>
        <taxon>Bacteria</taxon>
        <taxon>Pseudomonadati</taxon>
        <taxon>Bacteroidota</taxon>
        <taxon>Flavobacteriia</taxon>
        <taxon>Flavobacteriales</taxon>
        <taxon>Flavobacteriaceae</taxon>
        <taxon>Flavobacterium</taxon>
    </lineage>
</organism>
<dbReference type="EMBL" id="VJVZ01000007">
    <property type="protein sequence ID" value="TRW23889.1"/>
    <property type="molecule type" value="Genomic_DNA"/>
</dbReference>
<dbReference type="OrthoDB" id="1367911at2"/>
<evidence type="ECO:0000313" key="3">
    <source>
        <dbReference type="Proteomes" id="UP000320643"/>
    </source>
</evidence>
<keyword evidence="1" id="KW-0472">Membrane</keyword>
<gene>
    <name evidence="2" type="ORF">FMM05_12065</name>
</gene>
<evidence type="ECO:0000256" key="1">
    <source>
        <dbReference type="SAM" id="Phobius"/>
    </source>
</evidence>
<evidence type="ECO:0000313" key="2">
    <source>
        <dbReference type="EMBL" id="TRW23889.1"/>
    </source>
</evidence>
<comment type="caution">
    <text evidence="2">The sequence shown here is derived from an EMBL/GenBank/DDBJ whole genome shotgun (WGS) entry which is preliminary data.</text>
</comment>
<protein>
    <submittedName>
        <fullName evidence="2">Uncharacterized protein</fullName>
    </submittedName>
</protein>
<keyword evidence="3" id="KW-1185">Reference proteome</keyword>
<keyword evidence="1" id="KW-1133">Transmembrane helix</keyword>
<dbReference type="Proteomes" id="UP000320643">
    <property type="component" value="Unassembled WGS sequence"/>
</dbReference>
<feature type="transmembrane region" description="Helical" evidence="1">
    <location>
        <begin position="33"/>
        <end position="54"/>
    </location>
</feature>
<feature type="transmembrane region" description="Helical" evidence="1">
    <location>
        <begin position="7"/>
        <end position="27"/>
    </location>
</feature>
<keyword evidence="1" id="KW-0812">Transmembrane</keyword>
<accession>A0A552V091</accession>
<proteinExistence type="predicted"/>
<sequence length="80" mass="9257">MKLFSLILSVIVFFISLYFFVTEIPYVNGLNDVIYVSLLGILMTICVVGVIINWEFFTQKRKNKLVLFVNNGFSKKIKES</sequence>
<dbReference type="RefSeq" id="WP_143373637.1">
    <property type="nucleotide sequence ID" value="NZ_VJVZ01000007.1"/>
</dbReference>